<protein>
    <recommendedName>
        <fullName evidence="5">MSHA biogenesis protein MshJ</fullName>
    </recommendedName>
</protein>
<evidence type="ECO:0000256" key="2">
    <source>
        <dbReference type="SAM" id="Phobius"/>
    </source>
</evidence>
<dbReference type="InterPro" id="IPR007690">
    <property type="entry name" value="T2SS_GspM"/>
</dbReference>
<proteinExistence type="predicted"/>
<feature type="transmembrane region" description="Helical" evidence="2">
    <location>
        <begin position="21"/>
        <end position="39"/>
    </location>
</feature>
<dbReference type="Proteomes" id="UP000501602">
    <property type="component" value="Chromosome"/>
</dbReference>
<evidence type="ECO:0000313" key="4">
    <source>
        <dbReference type="Proteomes" id="UP000501602"/>
    </source>
</evidence>
<dbReference type="AlphaFoldDB" id="A0A6H1UFU9"/>
<evidence type="ECO:0000313" key="3">
    <source>
        <dbReference type="EMBL" id="QIZ77924.1"/>
    </source>
</evidence>
<keyword evidence="2" id="KW-0472">Membrane</keyword>
<dbReference type="EMBL" id="CP051180">
    <property type="protein sequence ID" value="QIZ77924.1"/>
    <property type="molecule type" value="Genomic_DNA"/>
</dbReference>
<accession>A0A6H1UFU9</accession>
<evidence type="ECO:0000256" key="1">
    <source>
        <dbReference type="SAM" id="Coils"/>
    </source>
</evidence>
<sequence>MKQQWQHYVKLFSGLNQRERVLIGVSAWFAIVLLGYTFGIEPALKITTKADNQNTQLVRENKQLEQQIELLLAQLQQDPNQQLTQQSQQLQQQIESIEGALQQELVDLVVPEQMAASLALLLAKAEGVDLIKLEILSSEAMTEQGGLYRHGVLLELEGSYFALQSALARMEQMERRFYWRQFSYKVTDFPLARLQLHLDTLGTEQEPIRVGYHQGDDANAGVASSR</sequence>
<keyword evidence="2" id="KW-1133">Transmembrane helix</keyword>
<evidence type="ECO:0008006" key="5">
    <source>
        <dbReference type="Google" id="ProtNLM"/>
    </source>
</evidence>
<dbReference type="GO" id="GO:0015627">
    <property type="term" value="C:type II protein secretion system complex"/>
    <property type="evidence" value="ECO:0007669"/>
    <property type="project" value="InterPro"/>
</dbReference>
<dbReference type="GO" id="GO:0015628">
    <property type="term" value="P:protein secretion by the type II secretion system"/>
    <property type="evidence" value="ECO:0007669"/>
    <property type="project" value="InterPro"/>
</dbReference>
<dbReference type="Pfam" id="PF04612">
    <property type="entry name" value="T2SSM"/>
    <property type="match status" value="1"/>
</dbReference>
<feature type="coiled-coil region" evidence="1">
    <location>
        <begin position="47"/>
        <end position="107"/>
    </location>
</feature>
<gene>
    <name evidence="3" type="ORF">HER31_14090</name>
</gene>
<dbReference type="RefSeq" id="WP_168661384.1">
    <property type="nucleotide sequence ID" value="NZ_CP051180.1"/>
</dbReference>
<name>A0A6H1UFU9_9GAMM</name>
<organism evidence="3 4">
    <name type="scientific">Ferrimonas lipolytica</name>
    <dbReference type="NCBI Taxonomy" id="2724191"/>
    <lineage>
        <taxon>Bacteria</taxon>
        <taxon>Pseudomonadati</taxon>
        <taxon>Pseudomonadota</taxon>
        <taxon>Gammaproteobacteria</taxon>
        <taxon>Alteromonadales</taxon>
        <taxon>Ferrimonadaceae</taxon>
        <taxon>Ferrimonas</taxon>
    </lineage>
</organism>
<reference evidence="3 4" key="1">
    <citation type="submission" date="2020-04" db="EMBL/GenBank/DDBJ databases">
        <title>Ferrimonas sp. S7 isolated from sea water.</title>
        <authorList>
            <person name="Bae S.S."/>
            <person name="Baek K."/>
        </authorList>
    </citation>
    <scope>NUCLEOTIDE SEQUENCE [LARGE SCALE GENOMIC DNA]</scope>
    <source>
        <strain evidence="3 4">S7</strain>
    </source>
</reference>
<keyword evidence="4" id="KW-1185">Reference proteome</keyword>
<keyword evidence="1" id="KW-0175">Coiled coil</keyword>
<dbReference type="KEGG" id="fes:HER31_14090"/>
<keyword evidence="2" id="KW-0812">Transmembrane</keyword>